<sequence length="62" mass="7233">MLNQTKRQRQAYALRRYEAAVNRLVRARTPSEKLKAGEWARRWSKAAGQPYLDAAQKSRACR</sequence>
<dbReference type="RefSeq" id="WP_152562656.1">
    <property type="nucleotide sequence ID" value="NZ_BMEG01000014.1"/>
</dbReference>
<dbReference type="Proteomes" id="UP000597138">
    <property type="component" value="Unassembled WGS sequence"/>
</dbReference>
<keyword evidence="2" id="KW-1185">Reference proteome</keyword>
<proteinExistence type="predicted"/>
<protein>
    <recommendedName>
        <fullName evidence="3">Transcriptional regulator</fullName>
    </recommendedName>
</protein>
<gene>
    <name evidence="1" type="ORF">GCM10010985_56540</name>
</gene>
<evidence type="ECO:0000313" key="2">
    <source>
        <dbReference type="Proteomes" id="UP000597138"/>
    </source>
</evidence>
<accession>A0ABQ1S803</accession>
<name>A0ABQ1S803_9BURK</name>
<comment type="caution">
    <text evidence="1">The sequence shown here is derived from an EMBL/GenBank/DDBJ whole genome shotgun (WGS) entry which is preliminary data.</text>
</comment>
<evidence type="ECO:0008006" key="3">
    <source>
        <dbReference type="Google" id="ProtNLM"/>
    </source>
</evidence>
<organism evidence="1 2">
    <name type="scientific">Caballeronia grimmiae</name>
    <dbReference type="NCBI Taxonomy" id="1071679"/>
    <lineage>
        <taxon>Bacteria</taxon>
        <taxon>Pseudomonadati</taxon>
        <taxon>Pseudomonadota</taxon>
        <taxon>Betaproteobacteria</taxon>
        <taxon>Burkholderiales</taxon>
        <taxon>Burkholderiaceae</taxon>
        <taxon>Caballeronia</taxon>
    </lineage>
</organism>
<evidence type="ECO:0000313" key="1">
    <source>
        <dbReference type="EMBL" id="GGD94563.1"/>
    </source>
</evidence>
<dbReference type="EMBL" id="BMEG01000014">
    <property type="protein sequence ID" value="GGD94563.1"/>
    <property type="molecule type" value="Genomic_DNA"/>
</dbReference>
<reference evidence="2" key="1">
    <citation type="journal article" date="2019" name="Int. J. Syst. Evol. Microbiol.">
        <title>The Global Catalogue of Microorganisms (GCM) 10K type strain sequencing project: providing services to taxonomists for standard genome sequencing and annotation.</title>
        <authorList>
            <consortium name="The Broad Institute Genomics Platform"/>
            <consortium name="The Broad Institute Genome Sequencing Center for Infectious Disease"/>
            <person name="Wu L."/>
            <person name="Ma J."/>
        </authorList>
    </citation>
    <scope>NUCLEOTIDE SEQUENCE [LARGE SCALE GENOMIC DNA]</scope>
    <source>
        <strain evidence="2">CGMCC 1.11013</strain>
    </source>
</reference>